<keyword evidence="3 6" id="KW-0378">Hydrolase</keyword>
<keyword evidence="2" id="KW-0624">Polysaccharide degradation</keyword>
<dbReference type="InterPro" id="IPR023296">
    <property type="entry name" value="Glyco_hydro_beta-prop_sf"/>
</dbReference>
<dbReference type="SUPFAM" id="SSF49785">
    <property type="entry name" value="Galactose-binding domain-like"/>
    <property type="match status" value="1"/>
</dbReference>
<dbReference type="CDD" id="cd08982">
    <property type="entry name" value="GH43-like"/>
    <property type="match status" value="1"/>
</dbReference>
<comment type="similarity">
    <text evidence="1">Belongs to the glycosyl hydrolase 43 family.</text>
</comment>
<keyword evidence="4" id="KW-0119">Carbohydrate metabolism</keyword>
<dbReference type="InterPro" id="IPR008979">
    <property type="entry name" value="Galactose-bd-like_sf"/>
</dbReference>
<evidence type="ECO:0000256" key="3">
    <source>
        <dbReference type="ARBA" id="ARBA00022801"/>
    </source>
</evidence>
<keyword evidence="5" id="KW-0326">Glycosidase</keyword>
<dbReference type="EMBL" id="RAPK01000010">
    <property type="protein sequence ID" value="RKD71343.1"/>
    <property type="molecule type" value="Genomic_DNA"/>
</dbReference>
<evidence type="ECO:0000256" key="2">
    <source>
        <dbReference type="ARBA" id="ARBA00022651"/>
    </source>
</evidence>
<keyword evidence="7" id="KW-1185">Reference proteome</keyword>
<dbReference type="GO" id="GO:0045493">
    <property type="term" value="P:xylan catabolic process"/>
    <property type="evidence" value="ECO:0007669"/>
    <property type="project" value="UniProtKB-KW"/>
</dbReference>
<dbReference type="Gene3D" id="2.115.10.20">
    <property type="entry name" value="Glycosyl hydrolase domain, family 43"/>
    <property type="match status" value="1"/>
</dbReference>
<dbReference type="OrthoDB" id="9801455at2"/>
<dbReference type="AlphaFoldDB" id="A0A419V089"/>
<evidence type="ECO:0000313" key="7">
    <source>
        <dbReference type="Proteomes" id="UP000285120"/>
    </source>
</evidence>
<dbReference type="InterPro" id="IPR006710">
    <property type="entry name" value="Glyco_hydro_43"/>
</dbReference>
<dbReference type="PANTHER" id="PTHR43772">
    <property type="entry name" value="ENDO-1,4-BETA-XYLANASE"/>
    <property type="match status" value="1"/>
</dbReference>
<evidence type="ECO:0000256" key="4">
    <source>
        <dbReference type="ARBA" id="ARBA00023277"/>
    </source>
</evidence>
<dbReference type="RefSeq" id="WP_120193879.1">
    <property type="nucleotide sequence ID" value="NZ_RAPK01000010.1"/>
</dbReference>
<name>A0A419V089_9BACL</name>
<evidence type="ECO:0000313" key="6">
    <source>
        <dbReference type="EMBL" id="RKD71343.1"/>
    </source>
</evidence>
<accession>A0A419V089</accession>
<evidence type="ECO:0000256" key="1">
    <source>
        <dbReference type="ARBA" id="ARBA00009865"/>
    </source>
</evidence>
<dbReference type="SUPFAM" id="SSF75005">
    <property type="entry name" value="Arabinanase/levansucrase/invertase"/>
    <property type="match status" value="1"/>
</dbReference>
<dbReference type="Proteomes" id="UP000285120">
    <property type="component" value="Unassembled WGS sequence"/>
</dbReference>
<dbReference type="Pfam" id="PF04616">
    <property type="entry name" value="Glyco_hydro_43"/>
    <property type="match status" value="2"/>
</dbReference>
<dbReference type="Gene3D" id="2.60.120.260">
    <property type="entry name" value="Galactose-binding domain-like"/>
    <property type="match status" value="1"/>
</dbReference>
<keyword evidence="2" id="KW-0858">Xylan degradation</keyword>
<protein>
    <submittedName>
        <fullName evidence="6">Glycosyl hydrolase family 43</fullName>
    </submittedName>
</protein>
<sequence length="602" mass="68438">MKHVCNPINMEYKYQFNIQDEQITINREAADPSLIMFKGKYYLFPSMTAGFISSDDLAVWEFHPLKTLPVYDYAPDVRVIGDYIYFSASKKDNNCSFFRTTDPIHGEFEEIEEAFPFWDPNLFVDDDGRIYFYWGCSSIDPIYGVELNPANMQPINEPAELIFANEKEIGYERNGENHKPARTPEEIDEIINNYINSTPDVTQEMIDSTRMYLGNEKPYIEGAWMDKHKGRYYLQYSAPGTEFNVYADGVYISESPLGPFSLAANNPYSYKPGGFMPGAGHGSTMEDKHGNLWHTSTMRISVNDRFERRLGIWPAGFDADGELFCNQRYGDWPMKIEEKPMNPWENPEWMLLSYGKSAAASSSAEGNDPSKAADEDVQTWWKASGNAGGEWLEIDLNQVCDVHAVQLNFADDNLELTLPEGAVPHGDEYTQRYIDERQHYTRWLLEGSVDGNEYFVIEDKQEADTDLSHDLIVKEDGRKARFIRCTIQELPYNQTACISGMRIFGTGDAEPPEKASGVTLELVSELDLLVKWNDTEFTGSNVLWGFAPDKLYHSYMVFGSSEVNIGALIKGQPVYVRVDTFNEAGITEGDVAKVVHHVKNLK</sequence>
<gene>
    <name evidence="6" type="ORF">ATL39_2739</name>
</gene>
<dbReference type="GO" id="GO:0004553">
    <property type="term" value="F:hydrolase activity, hydrolyzing O-glycosyl compounds"/>
    <property type="evidence" value="ECO:0007669"/>
    <property type="project" value="InterPro"/>
</dbReference>
<reference evidence="6 7" key="1">
    <citation type="submission" date="2018-09" db="EMBL/GenBank/DDBJ databases">
        <title>Genomic Encyclopedia of Archaeal and Bacterial Type Strains, Phase II (KMG-II): from individual species to whole genera.</title>
        <authorList>
            <person name="Goeker M."/>
        </authorList>
    </citation>
    <scope>NUCLEOTIDE SEQUENCE [LARGE SCALE GENOMIC DNA]</scope>
    <source>
        <strain evidence="6 7">DSM 17008</strain>
    </source>
</reference>
<dbReference type="PANTHER" id="PTHR43772:SF2">
    <property type="entry name" value="PUTATIVE (AFU_ORTHOLOGUE AFUA_2G04480)-RELATED"/>
    <property type="match status" value="1"/>
</dbReference>
<evidence type="ECO:0000256" key="5">
    <source>
        <dbReference type="ARBA" id="ARBA00023295"/>
    </source>
</evidence>
<proteinExistence type="inferred from homology"/>
<organism evidence="6 7">
    <name type="scientific">Sinobaca qinghaiensis</name>
    <dbReference type="NCBI Taxonomy" id="342944"/>
    <lineage>
        <taxon>Bacteria</taxon>
        <taxon>Bacillati</taxon>
        <taxon>Bacillota</taxon>
        <taxon>Bacilli</taxon>
        <taxon>Bacillales</taxon>
        <taxon>Sporolactobacillaceae</taxon>
        <taxon>Sinobaca</taxon>
    </lineage>
</organism>
<dbReference type="InterPro" id="IPR052176">
    <property type="entry name" value="Glycosyl_Hydrlase_43_Enz"/>
</dbReference>
<comment type="caution">
    <text evidence="6">The sequence shown here is derived from an EMBL/GenBank/DDBJ whole genome shotgun (WGS) entry which is preliminary data.</text>
</comment>